<keyword evidence="2" id="KW-1185">Reference proteome</keyword>
<dbReference type="Proteomes" id="UP001152320">
    <property type="component" value="Chromosome 1"/>
</dbReference>
<dbReference type="SUPFAM" id="SSF56672">
    <property type="entry name" value="DNA/RNA polymerases"/>
    <property type="match status" value="1"/>
</dbReference>
<accession>A0A9Q1CQA7</accession>
<dbReference type="EMBL" id="JAIZAY010000001">
    <property type="protein sequence ID" value="KAJ8049997.1"/>
    <property type="molecule type" value="Genomic_DNA"/>
</dbReference>
<evidence type="ECO:0000313" key="2">
    <source>
        <dbReference type="Proteomes" id="UP001152320"/>
    </source>
</evidence>
<protein>
    <submittedName>
        <fullName evidence="1">Uncharacterized protein</fullName>
    </submittedName>
</protein>
<name>A0A9Q1CQA7_HOLLE</name>
<dbReference type="Gene3D" id="3.10.10.10">
    <property type="entry name" value="HIV Type 1 Reverse Transcriptase, subunit A, domain 1"/>
    <property type="match status" value="1"/>
</dbReference>
<dbReference type="PANTHER" id="PTHR47331:SF1">
    <property type="entry name" value="GAG-LIKE PROTEIN"/>
    <property type="match status" value="1"/>
</dbReference>
<dbReference type="PANTHER" id="PTHR47331">
    <property type="entry name" value="PHD-TYPE DOMAIN-CONTAINING PROTEIN"/>
    <property type="match status" value="1"/>
</dbReference>
<dbReference type="InterPro" id="IPR043502">
    <property type="entry name" value="DNA/RNA_pol_sf"/>
</dbReference>
<proteinExistence type="predicted"/>
<dbReference type="Gene3D" id="3.30.70.270">
    <property type="match status" value="1"/>
</dbReference>
<dbReference type="AlphaFoldDB" id="A0A9Q1CQA7"/>
<reference evidence="1" key="1">
    <citation type="submission" date="2021-10" db="EMBL/GenBank/DDBJ databases">
        <title>Tropical sea cucumber genome reveals ecological adaptation and Cuvierian tubules defense mechanism.</title>
        <authorList>
            <person name="Chen T."/>
        </authorList>
    </citation>
    <scope>NUCLEOTIDE SEQUENCE</scope>
    <source>
        <strain evidence="1">Nanhai2018</strain>
        <tissue evidence="1">Muscle</tissue>
    </source>
</reference>
<evidence type="ECO:0000313" key="1">
    <source>
        <dbReference type="EMBL" id="KAJ8049997.1"/>
    </source>
</evidence>
<sequence length="262" mass="30318">MEELNQSLRQFWEVENFGAVPPKQLELKPDEVSAMSKVKGSLDYRMGRYQVRVPWKGDSGPLLPDNRDMAISRLQSTEKRLKANPSLGKDYSDTIERYLSKGYIRKVEKSDRGEGPKWFLPHFPVVRPDKATTKTRIVFDASAKYQGISLNDEIDQGPKMQRDLFDILLRFRKNPVAVVCDIEEMYLQIQLAPPDRAYHLFFLWRNLDQTQPPQEYEFNRVVFGVNASPFLAQFVAQQNAEFSSGLRREQTCLRFALVVCSC</sequence>
<gene>
    <name evidence="1" type="ORF">HOLleu_02999</name>
</gene>
<comment type="caution">
    <text evidence="1">The sequence shown here is derived from an EMBL/GenBank/DDBJ whole genome shotgun (WGS) entry which is preliminary data.</text>
</comment>
<dbReference type="InterPro" id="IPR043128">
    <property type="entry name" value="Rev_trsase/Diguanyl_cyclase"/>
</dbReference>
<organism evidence="1 2">
    <name type="scientific">Holothuria leucospilota</name>
    <name type="common">Black long sea cucumber</name>
    <name type="synonym">Mertensiothuria leucospilota</name>
    <dbReference type="NCBI Taxonomy" id="206669"/>
    <lineage>
        <taxon>Eukaryota</taxon>
        <taxon>Metazoa</taxon>
        <taxon>Echinodermata</taxon>
        <taxon>Eleutherozoa</taxon>
        <taxon>Echinozoa</taxon>
        <taxon>Holothuroidea</taxon>
        <taxon>Aspidochirotacea</taxon>
        <taxon>Aspidochirotida</taxon>
        <taxon>Holothuriidae</taxon>
        <taxon>Holothuria</taxon>
    </lineage>
</organism>
<dbReference type="OrthoDB" id="6090426at2759"/>